<name>A0A1H7TNE1_9GAMM</name>
<dbReference type="PANTHER" id="PTHR30480">
    <property type="entry name" value="BETA-HEXOSAMINIDASE-RELATED"/>
    <property type="match status" value="1"/>
</dbReference>
<dbReference type="GO" id="GO:0008360">
    <property type="term" value="P:regulation of cell shape"/>
    <property type="evidence" value="ECO:0007669"/>
    <property type="project" value="UniProtKB-KW"/>
</dbReference>
<evidence type="ECO:0000256" key="3">
    <source>
        <dbReference type="ARBA" id="ARBA00022618"/>
    </source>
</evidence>
<evidence type="ECO:0000256" key="11">
    <source>
        <dbReference type="HAMAP-Rule" id="MF_00364"/>
    </source>
</evidence>
<dbReference type="NCBIfam" id="NF003740">
    <property type="entry name" value="PRK05337.1"/>
    <property type="match status" value="1"/>
</dbReference>
<feature type="domain" description="Glycoside hydrolase family 3 N-terminal" evidence="12">
    <location>
        <begin position="12"/>
        <end position="296"/>
    </location>
</feature>
<dbReference type="HAMAP" id="MF_00364">
    <property type="entry name" value="NagZ"/>
    <property type="match status" value="1"/>
</dbReference>
<dbReference type="InterPro" id="IPR050226">
    <property type="entry name" value="NagZ_Beta-hexosaminidase"/>
</dbReference>
<evidence type="ECO:0000256" key="4">
    <source>
        <dbReference type="ARBA" id="ARBA00022801"/>
    </source>
</evidence>
<comment type="function">
    <text evidence="11">Plays a role in peptidoglycan recycling by cleaving the terminal beta-1,4-linked N-acetylglucosamine (GlcNAc) from peptide-linked peptidoglycan fragments, giving rise to free GlcNAc, anhydro-N-acetylmuramic acid and anhydro-N-acetylmuramic acid-linked peptides.</text>
</comment>
<dbReference type="EMBL" id="FOBI01000026">
    <property type="protein sequence ID" value="SEL85367.1"/>
    <property type="molecule type" value="Genomic_DNA"/>
</dbReference>
<dbReference type="InterPro" id="IPR036962">
    <property type="entry name" value="Glyco_hydro_3_N_sf"/>
</dbReference>
<dbReference type="UniPathway" id="UPA00544"/>
<dbReference type="EC" id="3.2.1.52" evidence="11"/>
<evidence type="ECO:0000313" key="13">
    <source>
        <dbReference type="EMBL" id="SEL85367.1"/>
    </source>
</evidence>
<gene>
    <name evidence="11" type="primary">nagZ</name>
    <name evidence="13" type="ORF">SAMN05216262_12618</name>
</gene>
<keyword evidence="2 11" id="KW-0963">Cytoplasm</keyword>
<sequence length="342" mass="37724">MGPIMLDVQGTSLSQEDKEIIQHPLVGGLIFFSRNYQSPSQISQLSQQIRNTAKKPLLIAVDHEGGRVQRFRQGFTLIPAMGALWHMSGENITLAQELAQQCAVLMALEVQAVGIDISFAPVLDINNISDVIGDRAFHQQPEYVAILAEAFITGLHSVGMKATGKHFPGHGSVKADSHIDLPIDERDRQEIFQQDLHPFKHLIKNGKLDALMPAHVIFPAVDKLAVGFSHYWLQTILREQLGFNGVIFSDDLSMQGAASVGGFVERVEAAQQAGCDMLLLCNNRAGCIEVLEHANIASSVASTRRLQTLLKANQEPATTWSTLNEHPRWQQADKILSSYHIK</sequence>
<feature type="binding site" evidence="11">
    <location>
        <position position="135"/>
    </location>
    <ligand>
        <name>substrate</name>
    </ligand>
</feature>
<keyword evidence="6 11" id="KW-0573">Peptidoglycan synthesis</keyword>
<keyword evidence="7 11" id="KW-0326">Glycosidase</keyword>
<feature type="binding site" evidence="11">
    <location>
        <position position="62"/>
    </location>
    <ligand>
        <name>substrate</name>
    </ligand>
</feature>
<dbReference type="GO" id="GO:0009252">
    <property type="term" value="P:peptidoglycan biosynthetic process"/>
    <property type="evidence" value="ECO:0007669"/>
    <property type="project" value="UniProtKB-KW"/>
</dbReference>
<keyword evidence="9 11" id="KW-0961">Cell wall biogenesis/degradation</keyword>
<keyword evidence="4 11" id="KW-0378">Hydrolase</keyword>
<dbReference type="RefSeq" id="WP_092251481.1">
    <property type="nucleotide sequence ID" value="NZ_FOBI01000026.1"/>
</dbReference>
<evidence type="ECO:0000259" key="12">
    <source>
        <dbReference type="Pfam" id="PF00933"/>
    </source>
</evidence>
<dbReference type="GO" id="GO:0009254">
    <property type="term" value="P:peptidoglycan turnover"/>
    <property type="evidence" value="ECO:0007669"/>
    <property type="project" value="UniProtKB-UniRule"/>
</dbReference>
<evidence type="ECO:0000313" key="14">
    <source>
        <dbReference type="Proteomes" id="UP000199297"/>
    </source>
</evidence>
<comment type="pathway">
    <text evidence="10 11">Cell wall biogenesis; peptidoglycan recycling.</text>
</comment>
<keyword evidence="8 11" id="KW-0131">Cell cycle</keyword>
<evidence type="ECO:0000256" key="7">
    <source>
        <dbReference type="ARBA" id="ARBA00023295"/>
    </source>
</evidence>
<proteinExistence type="inferred from homology"/>
<dbReference type="Pfam" id="PF00933">
    <property type="entry name" value="Glyco_hydro_3"/>
    <property type="match status" value="1"/>
</dbReference>
<dbReference type="InterPro" id="IPR001764">
    <property type="entry name" value="Glyco_hydro_3_N"/>
</dbReference>
<feature type="binding site" evidence="11">
    <location>
        <begin position="165"/>
        <end position="166"/>
    </location>
    <ligand>
        <name>substrate</name>
    </ligand>
</feature>
<reference evidence="14" key="1">
    <citation type="submission" date="2016-10" db="EMBL/GenBank/DDBJ databases">
        <authorList>
            <person name="Varghese N."/>
            <person name="Submissions S."/>
        </authorList>
    </citation>
    <scope>NUCLEOTIDE SEQUENCE [LARGE SCALE GENOMIC DNA]</scope>
    <source>
        <strain evidence="14">CGMCC 1.9127</strain>
    </source>
</reference>
<dbReference type="InterPro" id="IPR022956">
    <property type="entry name" value="Beta_hexosaminidase_bac"/>
</dbReference>
<evidence type="ECO:0000256" key="2">
    <source>
        <dbReference type="ARBA" id="ARBA00022490"/>
    </source>
</evidence>
<organism evidence="13 14">
    <name type="scientific">Colwellia chukchiensis</name>
    <dbReference type="NCBI Taxonomy" id="641665"/>
    <lineage>
        <taxon>Bacteria</taxon>
        <taxon>Pseudomonadati</taxon>
        <taxon>Pseudomonadota</taxon>
        <taxon>Gammaproteobacteria</taxon>
        <taxon>Alteromonadales</taxon>
        <taxon>Colwelliaceae</taxon>
        <taxon>Colwellia</taxon>
    </lineage>
</organism>
<dbReference type="GO" id="GO:0005737">
    <property type="term" value="C:cytoplasm"/>
    <property type="evidence" value="ECO:0007669"/>
    <property type="project" value="UniProtKB-SubCell"/>
</dbReference>
<dbReference type="FunFam" id="3.20.20.300:FF:000001">
    <property type="entry name" value="Beta-hexosaminidase"/>
    <property type="match status" value="1"/>
</dbReference>
<keyword evidence="5 11" id="KW-0133">Cell shape</keyword>
<evidence type="ECO:0000256" key="6">
    <source>
        <dbReference type="ARBA" id="ARBA00022984"/>
    </source>
</evidence>
<dbReference type="AlphaFoldDB" id="A0A1H7TNE1"/>
<comment type="similarity">
    <text evidence="11">Belongs to the glycosyl hydrolase 3 family. NagZ subfamily.</text>
</comment>
<accession>A0A1H7TNE1</accession>
<feature type="binding site" evidence="11">
    <location>
        <position position="70"/>
    </location>
    <ligand>
        <name>substrate</name>
    </ligand>
</feature>
<dbReference type="InterPro" id="IPR019800">
    <property type="entry name" value="Glyco_hydro_3_AS"/>
</dbReference>
<dbReference type="Proteomes" id="UP000199297">
    <property type="component" value="Unassembled WGS sequence"/>
</dbReference>
<comment type="catalytic activity">
    <reaction evidence="1 11">
        <text>Hydrolysis of terminal non-reducing N-acetyl-D-hexosamine residues in N-acetyl-beta-D-hexosaminides.</text>
        <dbReference type="EC" id="3.2.1.52"/>
    </reaction>
</comment>
<evidence type="ECO:0000256" key="8">
    <source>
        <dbReference type="ARBA" id="ARBA00023306"/>
    </source>
</evidence>
<dbReference type="PROSITE" id="PS00775">
    <property type="entry name" value="GLYCOSYL_HYDROL_F3"/>
    <property type="match status" value="1"/>
</dbReference>
<keyword evidence="3 11" id="KW-0132">Cell division</keyword>
<evidence type="ECO:0000256" key="1">
    <source>
        <dbReference type="ARBA" id="ARBA00001231"/>
    </source>
</evidence>
<dbReference type="GO" id="GO:0051301">
    <property type="term" value="P:cell division"/>
    <property type="evidence" value="ECO:0007669"/>
    <property type="project" value="UniProtKB-KW"/>
</dbReference>
<keyword evidence="14" id="KW-1185">Reference proteome</keyword>
<dbReference type="OrthoDB" id="9786661at2"/>
<evidence type="ECO:0000256" key="5">
    <source>
        <dbReference type="ARBA" id="ARBA00022960"/>
    </source>
</evidence>
<feature type="active site" description="Proton donor/acceptor" evidence="11">
    <location>
        <position position="178"/>
    </location>
</feature>
<dbReference type="STRING" id="641665.GCA_002104455_02165"/>
<evidence type="ECO:0000256" key="9">
    <source>
        <dbReference type="ARBA" id="ARBA00023316"/>
    </source>
</evidence>
<dbReference type="GO" id="GO:0004563">
    <property type="term" value="F:beta-N-acetylhexosaminidase activity"/>
    <property type="evidence" value="ECO:0007669"/>
    <property type="project" value="UniProtKB-UniRule"/>
</dbReference>
<comment type="subcellular location">
    <subcellularLocation>
        <location evidence="11">Cytoplasm</location>
    </subcellularLocation>
</comment>
<dbReference type="GO" id="GO:0071555">
    <property type="term" value="P:cell wall organization"/>
    <property type="evidence" value="ECO:0007669"/>
    <property type="project" value="UniProtKB-KW"/>
</dbReference>
<dbReference type="Gene3D" id="3.20.20.300">
    <property type="entry name" value="Glycoside hydrolase, family 3, N-terminal domain"/>
    <property type="match status" value="1"/>
</dbReference>
<dbReference type="InterPro" id="IPR017853">
    <property type="entry name" value="GH"/>
</dbReference>
<evidence type="ECO:0000256" key="10">
    <source>
        <dbReference type="ARBA" id="ARBA00037880"/>
    </source>
</evidence>
<dbReference type="GO" id="GO:0005975">
    <property type="term" value="P:carbohydrate metabolic process"/>
    <property type="evidence" value="ECO:0007669"/>
    <property type="project" value="InterPro"/>
</dbReference>
<dbReference type="SUPFAM" id="SSF51445">
    <property type="entry name" value="(Trans)glycosidases"/>
    <property type="match status" value="1"/>
</dbReference>
<protein>
    <recommendedName>
        <fullName evidence="11">Beta-hexosaminidase</fullName>
        <ecNumber evidence="11">3.2.1.52</ecNumber>
    </recommendedName>
    <alternativeName>
        <fullName evidence="11">Beta-N-acetylhexosaminidase</fullName>
    </alternativeName>
    <alternativeName>
        <fullName evidence="11">N-acetyl-beta-glucosaminidase</fullName>
    </alternativeName>
</protein>
<dbReference type="PANTHER" id="PTHR30480:SF13">
    <property type="entry name" value="BETA-HEXOSAMINIDASE"/>
    <property type="match status" value="1"/>
</dbReference>
<feature type="active site" description="Nucleophile" evidence="11">
    <location>
        <position position="250"/>
    </location>
</feature>
<feature type="site" description="Important for catalytic activity" evidence="11">
    <location>
        <position position="176"/>
    </location>
</feature>